<accession>A0A1B6GJ76</accession>
<keyword evidence="3 8" id="KW-0064">Aspartyl protease</keyword>
<evidence type="ECO:0000256" key="6">
    <source>
        <dbReference type="ARBA" id="ARBA00023180"/>
    </source>
</evidence>
<keyword evidence="4 8" id="KW-0378">Hydrolase</keyword>
<keyword evidence="2 8" id="KW-0645">Protease</keyword>
<dbReference type="PANTHER" id="PTHR47966">
    <property type="entry name" value="BETA-SITE APP-CLEAVING ENZYME, ISOFORM A-RELATED"/>
    <property type="match status" value="1"/>
</dbReference>
<feature type="domain" description="Peptidase A1" evidence="10">
    <location>
        <begin position="80"/>
        <end position="389"/>
    </location>
</feature>
<feature type="signal peptide" evidence="9">
    <location>
        <begin position="1"/>
        <end position="29"/>
    </location>
</feature>
<dbReference type="AlphaFoldDB" id="A0A1B6GJ76"/>
<evidence type="ECO:0000259" key="10">
    <source>
        <dbReference type="PROSITE" id="PS51767"/>
    </source>
</evidence>
<evidence type="ECO:0000256" key="3">
    <source>
        <dbReference type="ARBA" id="ARBA00022750"/>
    </source>
</evidence>
<organism evidence="11">
    <name type="scientific">Cuerna arida</name>
    <dbReference type="NCBI Taxonomy" id="1464854"/>
    <lineage>
        <taxon>Eukaryota</taxon>
        <taxon>Metazoa</taxon>
        <taxon>Ecdysozoa</taxon>
        <taxon>Arthropoda</taxon>
        <taxon>Hexapoda</taxon>
        <taxon>Insecta</taxon>
        <taxon>Pterygota</taxon>
        <taxon>Neoptera</taxon>
        <taxon>Paraneoptera</taxon>
        <taxon>Hemiptera</taxon>
        <taxon>Auchenorrhyncha</taxon>
        <taxon>Membracoidea</taxon>
        <taxon>Cicadellidae</taxon>
        <taxon>Cicadellinae</taxon>
        <taxon>Proconiini</taxon>
        <taxon>Cuerna</taxon>
    </lineage>
</organism>
<reference evidence="11" key="1">
    <citation type="submission" date="2015-11" db="EMBL/GenBank/DDBJ databases">
        <title>De novo transcriptome assembly of four potential Pierce s Disease insect vectors from Arizona vineyards.</title>
        <authorList>
            <person name="Tassone E.E."/>
        </authorList>
    </citation>
    <scope>NUCLEOTIDE SEQUENCE</scope>
</reference>
<feature type="active site" evidence="7">
    <location>
        <position position="98"/>
    </location>
</feature>
<sequence length="421" mass="46473">LLRLRYMMYHKAAVCTLLFLLFTSFSVESSGKGNVLTIGLKRVQRELTVERLSALARMVKSNTNGNEQAVTLTDIQDVYYYGVMSFGVPKQFVNIMFDTGSADLWVASTDYCTTNNAYCSGHFTYSHNSSLTYKENGTNFFINYGSGSVSGYISIDDIEVGELQVTGQCFGEATYITDPMLDAEFDGIFGLAYPSLSVIGTAPPFVNMITQHAVNEPVFAFYLNRVDETTEGELILGGIDANHYTGYITYTPVVEKTYWLINIDGMYINSRVISLSYPATPDSGTSLLYGPTEYMDQVNEIIGGQNYSGLYVVDCSTVDSLPNVTFVISSTSFVLEPKDYILKVLDGSNVVCVSGFVGSDSPDLFILGDVFMRKYYTVFDMGNNQVGFAKARNAGGSRIFNMNTVLLILIIQTVCLFSRNV</sequence>
<dbReference type="FunFam" id="2.40.70.10:FF:000002">
    <property type="entry name" value="Vacuolar aspartic proteinase"/>
    <property type="match status" value="1"/>
</dbReference>
<evidence type="ECO:0000313" key="11">
    <source>
        <dbReference type="EMBL" id="JAS62494.1"/>
    </source>
</evidence>
<keyword evidence="6" id="KW-0325">Glycoprotein</keyword>
<dbReference type="FunFam" id="2.40.70.10:FF:000008">
    <property type="entry name" value="Cathepsin D"/>
    <property type="match status" value="1"/>
</dbReference>
<keyword evidence="9" id="KW-0732">Signal</keyword>
<dbReference type="GO" id="GO:0004190">
    <property type="term" value="F:aspartic-type endopeptidase activity"/>
    <property type="evidence" value="ECO:0007669"/>
    <property type="project" value="UniProtKB-KW"/>
</dbReference>
<dbReference type="PRINTS" id="PR00792">
    <property type="entry name" value="PEPSIN"/>
</dbReference>
<comment type="similarity">
    <text evidence="1 8">Belongs to the peptidase A1 family.</text>
</comment>
<dbReference type="Gene3D" id="2.40.70.10">
    <property type="entry name" value="Acid Proteases"/>
    <property type="match status" value="2"/>
</dbReference>
<dbReference type="Pfam" id="PF00026">
    <property type="entry name" value="Asp"/>
    <property type="match status" value="1"/>
</dbReference>
<evidence type="ECO:0000256" key="2">
    <source>
        <dbReference type="ARBA" id="ARBA00022670"/>
    </source>
</evidence>
<gene>
    <name evidence="11" type="ORF">g.37118</name>
</gene>
<dbReference type="PROSITE" id="PS51767">
    <property type="entry name" value="PEPTIDASE_A1"/>
    <property type="match status" value="1"/>
</dbReference>
<name>A0A1B6GJ76_9HEMI</name>
<protein>
    <recommendedName>
        <fullName evidence="10">Peptidase A1 domain-containing protein</fullName>
    </recommendedName>
</protein>
<evidence type="ECO:0000256" key="4">
    <source>
        <dbReference type="ARBA" id="ARBA00022801"/>
    </source>
</evidence>
<dbReference type="PANTHER" id="PTHR47966:SF51">
    <property type="entry name" value="BETA-SITE APP-CLEAVING ENZYME, ISOFORM A-RELATED"/>
    <property type="match status" value="1"/>
</dbReference>
<dbReference type="InterPro" id="IPR021109">
    <property type="entry name" value="Peptidase_aspartic_dom_sf"/>
</dbReference>
<dbReference type="SUPFAM" id="SSF50630">
    <property type="entry name" value="Acid proteases"/>
    <property type="match status" value="1"/>
</dbReference>
<dbReference type="GO" id="GO:0006508">
    <property type="term" value="P:proteolysis"/>
    <property type="evidence" value="ECO:0007669"/>
    <property type="project" value="UniProtKB-KW"/>
</dbReference>
<proteinExistence type="inferred from homology"/>
<evidence type="ECO:0000256" key="8">
    <source>
        <dbReference type="RuleBase" id="RU000454"/>
    </source>
</evidence>
<dbReference type="InterPro" id="IPR033121">
    <property type="entry name" value="PEPTIDASE_A1"/>
</dbReference>
<evidence type="ECO:0000256" key="1">
    <source>
        <dbReference type="ARBA" id="ARBA00007447"/>
    </source>
</evidence>
<evidence type="ECO:0000256" key="9">
    <source>
        <dbReference type="SAM" id="SignalP"/>
    </source>
</evidence>
<dbReference type="InterPro" id="IPR001461">
    <property type="entry name" value="Aspartic_peptidase_A1"/>
</dbReference>
<evidence type="ECO:0000256" key="5">
    <source>
        <dbReference type="ARBA" id="ARBA00023157"/>
    </source>
</evidence>
<dbReference type="EMBL" id="GECZ01007275">
    <property type="protein sequence ID" value="JAS62494.1"/>
    <property type="molecule type" value="Transcribed_RNA"/>
</dbReference>
<dbReference type="PROSITE" id="PS00141">
    <property type="entry name" value="ASP_PROTEASE"/>
    <property type="match status" value="1"/>
</dbReference>
<feature type="active site" evidence="7">
    <location>
        <position position="282"/>
    </location>
</feature>
<keyword evidence="5" id="KW-1015">Disulfide bond</keyword>
<feature type="chain" id="PRO_5008583704" description="Peptidase A1 domain-containing protein" evidence="9">
    <location>
        <begin position="30"/>
        <end position="421"/>
    </location>
</feature>
<dbReference type="InterPro" id="IPR001969">
    <property type="entry name" value="Aspartic_peptidase_AS"/>
</dbReference>
<feature type="non-terminal residue" evidence="11">
    <location>
        <position position="1"/>
    </location>
</feature>
<evidence type="ECO:0000256" key="7">
    <source>
        <dbReference type="PIRSR" id="PIRSR601461-1"/>
    </source>
</evidence>